<dbReference type="EC" id="3.4.11.10" evidence="7"/>
<dbReference type="CDD" id="cd00433">
    <property type="entry name" value="Peptidase_M17"/>
    <property type="match status" value="1"/>
</dbReference>
<sequence length="488" mass="52849">MEITVKSARRYVDEIPAPLTVAGYWGGELTEEAKKLDTKSGGQLSRVLDELKYKGEFGETLLLPLGEQFVLLFGLGRKRGVSLETVRRAGAKLVHEITRLGFKEAVTETFLAEKFGKKQASYALAEGALLGAYEFKKYKSDPEIKKLRLWLARSSGPAVDRAEIVAEAVNYARDLVNEPPNVLTPAELGERAKELAREAGLEVEVWDERQIQQAGMGAFYGVAQGSVNPPRFIQLTYRPQAKPSRVVALVGKGMTFDTGGYSLKPSESMLTMKCDMAGAAAVLGTMRAIARLQPDCEVRAYVAAAENMISGTAYRVSDVLKSLSGKTVEVLNTDAEGRLTLADAITYADREGAESIIELSTLTGACVIALGDKVAGMFSTDTRLGREVQEAAERAGEKVWPMPLEEEYREMIVSNTADLKNVHGRSRHGGAIVAGLFLAEFTEKPLVHLDIAGPAYSERPHPLGPAGGVGFGVRTLVELLSPSPLNEE</sequence>
<dbReference type="Gene3D" id="3.40.220.10">
    <property type="entry name" value="Leucine Aminopeptidase, subunit E, domain 1"/>
    <property type="match status" value="1"/>
</dbReference>
<comment type="function">
    <text evidence="7">Presumably involved in the processing and regular turnover of intracellular proteins. Catalyzes the removal of unsubstituted N-terminal amino acids from various peptides.</text>
</comment>
<dbReference type="InterPro" id="IPR023042">
    <property type="entry name" value="Peptidase_M17_leu_NH2_pept"/>
</dbReference>
<feature type="binding site" evidence="7">
    <location>
        <position position="336"/>
    </location>
    <ligand>
        <name>Mn(2+)</name>
        <dbReference type="ChEBI" id="CHEBI:29035"/>
        <label>1</label>
    </ligand>
</feature>
<dbReference type="InterPro" id="IPR043472">
    <property type="entry name" value="Macro_dom-like"/>
</dbReference>
<keyword evidence="4 7" id="KW-0031">Aminopeptidase</keyword>
<dbReference type="PRINTS" id="PR00481">
    <property type="entry name" value="LAMNOPPTDASE"/>
</dbReference>
<dbReference type="PANTHER" id="PTHR11963">
    <property type="entry name" value="LEUCINE AMINOPEPTIDASE-RELATED"/>
    <property type="match status" value="1"/>
</dbReference>
<dbReference type="SUPFAM" id="SSF52949">
    <property type="entry name" value="Macro domain-like"/>
    <property type="match status" value="1"/>
</dbReference>
<keyword evidence="7" id="KW-0963">Cytoplasm</keyword>
<dbReference type="EC" id="3.4.11.1" evidence="7"/>
<evidence type="ECO:0000313" key="9">
    <source>
        <dbReference type="EMBL" id="RIH88095.1"/>
    </source>
</evidence>
<dbReference type="SUPFAM" id="SSF53187">
    <property type="entry name" value="Zn-dependent exopeptidases"/>
    <property type="match status" value="1"/>
</dbReference>
<comment type="caution">
    <text evidence="9">The sequence shown here is derived from an EMBL/GenBank/DDBJ whole genome shotgun (WGS) entry which is preliminary data.</text>
</comment>
<gene>
    <name evidence="7 9" type="primary">pepA</name>
    <name evidence="9" type="ORF">Mrose_00999</name>
</gene>
<evidence type="ECO:0000256" key="3">
    <source>
        <dbReference type="ARBA" id="ARBA00009528"/>
    </source>
</evidence>
<evidence type="ECO:0000313" key="10">
    <source>
        <dbReference type="Proteomes" id="UP000265341"/>
    </source>
</evidence>
<dbReference type="NCBIfam" id="NF002083">
    <property type="entry name" value="PRK00913.3-5"/>
    <property type="match status" value="1"/>
</dbReference>
<keyword evidence="10" id="KW-1185">Reference proteome</keyword>
<comment type="catalytic activity">
    <reaction evidence="2 7">
        <text>Release of an N-terminal amino acid, preferentially leucine, but not glutamic or aspartic acids.</text>
        <dbReference type="EC" id="3.4.11.10"/>
    </reaction>
</comment>
<feature type="binding site" evidence="7">
    <location>
        <position position="252"/>
    </location>
    <ligand>
        <name>Mn(2+)</name>
        <dbReference type="ChEBI" id="CHEBI:29035"/>
        <label>2</label>
    </ligand>
</feature>
<feature type="binding site" evidence="7">
    <location>
        <position position="336"/>
    </location>
    <ligand>
        <name>Mn(2+)</name>
        <dbReference type="ChEBI" id="CHEBI:29035"/>
        <label>2</label>
    </ligand>
</feature>
<proteinExistence type="inferred from homology"/>
<evidence type="ECO:0000256" key="6">
    <source>
        <dbReference type="ARBA" id="ARBA00022801"/>
    </source>
</evidence>
<dbReference type="InterPro" id="IPR000819">
    <property type="entry name" value="Peptidase_M17_C"/>
</dbReference>
<evidence type="ECO:0000256" key="1">
    <source>
        <dbReference type="ARBA" id="ARBA00000135"/>
    </source>
</evidence>
<dbReference type="PANTHER" id="PTHR11963:SF23">
    <property type="entry name" value="CYTOSOL AMINOPEPTIDASE"/>
    <property type="match status" value="1"/>
</dbReference>
<keyword evidence="6 7" id="KW-0378">Hydrolase</keyword>
<dbReference type="AlphaFoldDB" id="A0A399EWS6"/>
<organism evidence="9 10">
    <name type="scientific">Calidithermus roseus</name>
    <dbReference type="NCBI Taxonomy" id="1644118"/>
    <lineage>
        <taxon>Bacteria</taxon>
        <taxon>Thermotogati</taxon>
        <taxon>Deinococcota</taxon>
        <taxon>Deinococci</taxon>
        <taxon>Thermales</taxon>
        <taxon>Thermaceae</taxon>
        <taxon>Calidithermus</taxon>
    </lineage>
</organism>
<comment type="subcellular location">
    <subcellularLocation>
        <location evidence="7">Cytoplasm</location>
    </subcellularLocation>
</comment>
<evidence type="ECO:0000256" key="4">
    <source>
        <dbReference type="ARBA" id="ARBA00022438"/>
    </source>
</evidence>
<comment type="catalytic activity">
    <reaction evidence="1 7">
        <text>Release of an N-terminal amino acid, Xaa-|-Yaa-, in which Xaa is preferably Leu, but may be other amino acids including Pro although not Arg or Lys, and Yaa may be Pro. Amino acid amides and methyl esters are also readily hydrolyzed, but rates on arylamides are exceedingly low.</text>
        <dbReference type="EC" id="3.4.11.1"/>
    </reaction>
</comment>
<feature type="binding site" evidence="7">
    <location>
        <position position="334"/>
    </location>
    <ligand>
        <name>Mn(2+)</name>
        <dbReference type="ChEBI" id="CHEBI:29035"/>
        <label>1</label>
    </ligand>
</feature>
<feature type="binding site" evidence="7">
    <location>
        <position position="257"/>
    </location>
    <ligand>
        <name>Mn(2+)</name>
        <dbReference type="ChEBI" id="CHEBI:29035"/>
        <label>2</label>
    </ligand>
</feature>
<feature type="active site" evidence="7">
    <location>
        <position position="264"/>
    </location>
</feature>
<reference evidence="9 10" key="1">
    <citation type="submission" date="2018-08" db="EMBL/GenBank/DDBJ databases">
        <title>Meiothermus roseus NBRC 110900 genome sequencing project.</title>
        <authorList>
            <person name="Da Costa M.S."/>
            <person name="Albuquerque L."/>
            <person name="Raposo P."/>
            <person name="Froufe H.J.C."/>
            <person name="Barroso C.S."/>
            <person name="Egas C."/>
        </authorList>
    </citation>
    <scope>NUCLEOTIDE SEQUENCE [LARGE SCALE GENOMIC DNA]</scope>
    <source>
        <strain evidence="9 10">NBRC 110900</strain>
    </source>
</reference>
<dbReference type="Proteomes" id="UP000265341">
    <property type="component" value="Unassembled WGS sequence"/>
</dbReference>
<name>A0A399EWS6_9DEIN</name>
<evidence type="ECO:0000256" key="7">
    <source>
        <dbReference type="HAMAP-Rule" id="MF_00181"/>
    </source>
</evidence>
<keyword evidence="7" id="KW-0464">Manganese</keyword>
<evidence type="ECO:0000256" key="2">
    <source>
        <dbReference type="ARBA" id="ARBA00000967"/>
    </source>
</evidence>
<dbReference type="NCBIfam" id="NF002073">
    <property type="entry name" value="PRK00913.1-2"/>
    <property type="match status" value="1"/>
</dbReference>
<dbReference type="GO" id="GO:0005737">
    <property type="term" value="C:cytoplasm"/>
    <property type="evidence" value="ECO:0007669"/>
    <property type="project" value="UniProtKB-SubCell"/>
</dbReference>
<dbReference type="InterPro" id="IPR008283">
    <property type="entry name" value="Peptidase_M17_N"/>
</dbReference>
<evidence type="ECO:0000259" key="8">
    <source>
        <dbReference type="PROSITE" id="PS00631"/>
    </source>
</evidence>
<feature type="binding site" evidence="7">
    <location>
        <position position="275"/>
    </location>
    <ligand>
        <name>Mn(2+)</name>
        <dbReference type="ChEBI" id="CHEBI:29035"/>
        <label>2</label>
    </ligand>
</feature>
<dbReference type="RefSeq" id="WP_119276329.1">
    <property type="nucleotide sequence ID" value="NZ_QWLA01000013.1"/>
</dbReference>
<dbReference type="OrthoDB" id="9809354at2"/>
<keyword evidence="7" id="KW-0479">Metal-binding</keyword>
<evidence type="ECO:0000256" key="5">
    <source>
        <dbReference type="ARBA" id="ARBA00022670"/>
    </source>
</evidence>
<comment type="cofactor">
    <cofactor evidence="7">
        <name>Mn(2+)</name>
        <dbReference type="ChEBI" id="CHEBI:29035"/>
    </cofactor>
    <text evidence="7">Binds 2 manganese ions per subunit.</text>
</comment>
<feature type="domain" description="Cytosol aminopeptidase" evidence="8">
    <location>
        <begin position="332"/>
        <end position="339"/>
    </location>
</feature>
<dbReference type="GO" id="GO:0070006">
    <property type="term" value="F:metalloaminopeptidase activity"/>
    <property type="evidence" value="ECO:0007669"/>
    <property type="project" value="InterPro"/>
</dbReference>
<feature type="binding site" evidence="7">
    <location>
        <position position="257"/>
    </location>
    <ligand>
        <name>Mn(2+)</name>
        <dbReference type="ChEBI" id="CHEBI:29035"/>
        <label>1</label>
    </ligand>
</feature>
<protein>
    <recommendedName>
        <fullName evidence="7">Probable cytosol aminopeptidase</fullName>
        <ecNumber evidence="7">3.4.11.1</ecNumber>
    </recommendedName>
    <alternativeName>
        <fullName evidence="7">Leucine aminopeptidase</fullName>
        <shortName evidence="7">LAP</shortName>
        <ecNumber evidence="7">3.4.11.10</ecNumber>
    </alternativeName>
    <alternativeName>
        <fullName evidence="7">Leucyl aminopeptidase</fullName>
    </alternativeName>
</protein>
<dbReference type="HAMAP" id="MF_00181">
    <property type="entry name" value="Cytosol_peptidase_M17"/>
    <property type="match status" value="1"/>
</dbReference>
<keyword evidence="5 7" id="KW-0645">Protease</keyword>
<accession>A0A399EWS6</accession>
<dbReference type="Pfam" id="PF00883">
    <property type="entry name" value="Peptidase_M17"/>
    <property type="match status" value="1"/>
</dbReference>
<dbReference type="GO" id="GO:0006508">
    <property type="term" value="P:proteolysis"/>
    <property type="evidence" value="ECO:0007669"/>
    <property type="project" value="UniProtKB-KW"/>
</dbReference>
<dbReference type="GO" id="GO:0030145">
    <property type="term" value="F:manganese ion binding"/>
    <property type="evidence" value="ECO:0007669"/>
    <property type="project" value="UniProtKB-UniRule"/>
</dbReference>
<dbReference type="EMBL" id="QWLA01000013">
    <property type="protein sequence ID" value="RIH88095.1"/>
    <property type="molecule type" value="Genomic_DNA"/>
</dbReference>
<dbReference type="PROSITE" id="PS00631">
    <property type="entry name" value="CYTOSOL_AP"/>
    <property type="match status" value="1"/>
</dbReference>
<dbReference type="InterPro" id="IPR011356">
    <property type="entry name" value="Leucine_aapep/pepB"/>
</dbReference>
<dbReference type="Gene3D" id="3.40.630.10">
    <property type="entry name" value="Zn peptidases"/>
    <property type="match status" value="1"/>
</dbReference>
<comment type="similarity">
    <text evidence="3 7">Belongs to the peptidase M17 family.</text>
</comment>
<feature type="active site" evidence="7">
    <location>
        <position position="338"/>
    </location>
</feature>
<dbReference type="Pfam" id="PF02789">
    <property type="entry name" value="Peptidase_M17_N"/>
    <property type="match status" value="1"/>
</dbReference>